<dbReference type="Proteomes" id="UP000807115">
    <property type="component" value="Chromosome 1"/>
</dbReference>
<reference evidence="2" key="1">
    <citation type="journal article" date="2019" name="BMC Genomics">
        <title>A new reference genome for Sorghum bicolor reveals high levels of sequence similarity between sweet and grain genotypes: implications for the genetics of sugar metabolism.</title>
        <authorList>
            <person name="Cooper E.A."/>
            <person name="Brenton Z.W."/>
            <person name="Flinn B.S."/>
            <person name="Jenkins J."/>
            <person name="Shu S."/>
            <person name="Flowers D."/>
            <person name="Luo F."/>
            <person name="Wang Y."/>
            <person name="Xia P."/>
            <person name="Barry K."/>
            <person name="Daum C."/>
            <person name="Lipzen A."/>
            <person name="Yoshinaga Y."/>
            <person name="Schmutz J."/>
            <person name="Saski C."/>
            <person name="Vermerris W."/>
            <person name="Kresovich S."/>
        </authorList>
    </citation>
    <scope>NUCLEOTIDE SEQUENCE</scope>
</reference>
<comment type="caution">
    <text evidence="2">The sequence shown here is derived from an EMBL/GenBank/DDBJ whole genome shotgun (WGS) entry which is preliminary data.</text>
</comment>
<dbReference type="Gramene" id="EER94427">
    <property type="protein sequence ID" value="EER94427"/>
    <property type="gene ID" value="SORBI_3001G284700"/>
</dbReference>
<organism evidence="2 3">
    <name type="scientific">Sorghum bicolor</name>
    <name type="common">Sorghum</name>
    <name type="synonym">Sorghum vulgare</name>
    <dbReference type="NCBI Taxonomy" id="4558"/>
    <lineage>
        <taxon>Eukaryota</taxon>
        <taxon>Viridiplantae</taxon>
        <taxon>Streptophyta</taxon>
        <taxon>Embryophyta</taxon>
        <taxon>Tracheophyta</taxon>
        <taxon>Spermatophyta</taxon>
        <taxon>Magnoliopsida</taxon>
        <taxon>Liliopsida</taxon>
        <taxon>Poales</taxon>
        <taxon>Poaceae</taxon>
        <taxon>PACMAD clade</taxon>
        <taxon>Panicoideae</taxon>
        <taxon>Andropogonodae</taxon>
        <taxon>Andropogoneae</taxon>
        <taxon>Sorghinae</taxon>
        <taxon>Sorghum</taxon>
    </lineage>
</organism>
<sequence length="69" mass="7470">MLSGSELTSNRSSLDDHRSGWPVEARGVRAASSTKQNHQGNLGGISFRAVRVCLLVQEGSSFHRDCSLL</sequence>
<protein>
    <submittedName>
        <fullName evidence="2">Uncharacterized protein</fullName>
    </submittedName>
</protein>
<feature type="compositionally biased region" description="Polar residues" evidence="1">
    <location>
        <begin position="1"/>
        <end position="12"/>
    </location>
</feature>
<proteinExistence type="predicted"/>
<dbReference type="AlphaFoldDB" id="A0A921UZC9"/>
<evidence type="ECO:0000313" key="2">
    <source>
        <dbReference type="EMBL" id="KAG0550077.1"/>
    </source>
</evidence>
<evidence type="ECO:0000313" key="3">
    <source>
        <dbReference type="Proteomes" id="UP000807115"/>
    </source>
</evidence>
<dbReference type="EMBL" id="CM027680">
    <property type="protein sequence ID" value="KAG0550077.1"/>
    <property type="molecule type" value="Genomic_DNA"/>
</dbReference>
<feature type="region of interest" description="Disordered" evidence="1">
    <location>
        <begin position="1"/>
        <end position="38"/>
    </location>
</feature>
<reference evidence="2" key="2">
    <citation type="submission" date="2020-10" db="EMBL/GenBank/DDBJ databases">
        <authorList>
            <person name="Cooper E.A."/>
            <person name="Brenton Z.W."/>
            <person name="Flinn B.S."/>
            <person name="Jenkins J."/>
            <person name="Shu S."/>
            <person name="Flowers D."/>
            <person name="Luo F."/>
            <person name="Wang Y."/>
            <person name="Xia P."/>
            <person name="Barry K."/>
            <person name="Daum C."/>
            <person name="Lipzen A."/>
            <person name="Yoshinaga Y."/>
            <person name="Schmutz J."/>
            <person name="Saski C."/>
            <person name="Vermerris W."/>
            <person name="Kresovich S."/>
        </authorList>
    </citation>
    <scope>NUCLEOTIDE SEQUENCE</scope>
</reference>
<name>A0A921UZC9_SORBI</name>
<gene>
    <name evidence="2" type="ORF">BDA96_01G308600</name>
</gene>
<evidence type="ECO:0000256" key="1">
    <source>
        <dbReference type="SAM" id="MobiDB-lite"/>
    </source>
</evidence>
<accession>A0A921UZC9</accession>